<feature type="domain" description="Tape measure protein N-terminal" evidence="1">
    <location>
        <begin position="71"/>
        <end position="263"/>
    </location>
</feature>
<evidence type="ECO:0000313" key="2">
    <source>
        <dbReference type="EMBL" id="PTD19895.1"/>
    </source>
</evidence>
<accession>A0A2T4HVT4</accession>
<evidence type="ECO:0000313" key="3">
    <source>
        <dbReference type="Proteomes" id="UP000241206"/>
    </source>
</evidence>
<dbReference type="Pfam" id="PF20155">
    <property type="entry name" value="TMP_3"/>
    <property type="match status" value="1"/>
</dbReference>
<keyword evidence="3" id="KW-1185">Reference proteome</keyword>
<name>A0A2T4HVT4_9SPHN</name>
<protein>
    <recommendedName>
        <fullName evidence="1">Tape measure protein N-terminal domain-containing protein</fullName>
    </recommendedName>
</protein>
<dbReference type="EMBL" id="PHHF01000049">
    <property type="protein sequence ID" value="PTD19895.1"/>
    <property type="molecule type" value="Genomic_DNA"/>
</dbReference>
<dbReference type="NCBIfam" id="TIGR02675">
    <property type="entry name" value="tape_meas_nterm"/>
    <property type="match status" value="1"/>
</dbReference>
<comment type="caution">
    <text evidence="2">The sequence shown here is derived from an EMBL/GenBank/DDBJ whole genome shotgun (WGS) entry which is preliminary data.</text>
</comment>
<gene>
    <name evidence="2" type="ORF">CV103_11950</name>
</gene>
<sequence length="667" mass="70408">MAARSDVRQLLLQVDANVELARRALDSLDNDVGRNSASIDRSLGRIDASIGRVVGALAGFATIQGLSSLGKQFLDIADQSKQMEAQLRLATASFGSFGQAQQDVGRIANATRNGLTETSTLYGNFVRASAAMGKTQDEAARATETFSKALKIGGAGAAEAASATLQFGQALASGVLRGDEFNSIAEASPRILKLLADSLGVSTGALRQMAAEGKLTADVLFKALTDRKFTAGIDAEFQQLPKTFSEAMTLVDNAAITTFGAFDRGGQFSTAIANFVTGGSDGFRSLSSSAEELGRDIRGTIAGLENVWDGFADAGVAAMQMIKREYAPLIRIIEGYLDRAKFANEVAGYFNLPGAVGRLILNNPYIKDTFYEGKNTYIDDSRRQSVLDDIWAEGVPRAAAIARPSAPAAAAGRSLRRSGATRRPTDADLSPRDLILREIAKEGRPDALWWPEGNFLEGLDGLFDIDRTLGSIGDHASRIADYEGAIGKLVSAEDQQRLLEFEADFGRDLTRSLADAVVYGDNLGDVLENTFKRAAAALLESGLLELLSPGSAGGGTWRGFIGKAGTIFSGLGFADGGSPPVGKASLVGERGPELFVPRVPGVVVPNHMLGDWGSTVQVRQSFSVNAQGAVLAADLMSEMRSIGVRAAAGGAALAQQQIGRRSRQALR</sequence>
<evidence type="ECO:0000259" key="1">
    <source>
        <dbReference type="Pfam" id="PF20155"/>
    </source>
</evidence>
<dbReference type="InterPro" id="IPR013491">
    <property type="entry name" value="Tape_meas_N"/>
</dbReference>
<reference evidence="2 3" key="1">
    <citation type="submission" date="2017-11" db="EMBL/GenBank/DDBJ databases">
        <title>Sphingomonas oleivorans sp. nov., isolated from oil-contaminated soil.</title>
        <authorList>
            <person name="Wang L."/>
            <person name="Chen L."/>
        </authorList>
    </citation>
    <scope>NUCLEOTIDE SEQUENCE [LARGE SCALE GENOMIC DNA]</scope>
    <source>
        <strain evidence="2 3">K101</strain>
    </source>
</reference>
<dbReference type="Proteomes" id="UP000241206">
    <property type="component" value="Unassembled WGS sequence"/>
</dbReference>
<organism evidence="2 3">
    <name type="scientific">Edaphosphingomonas fennica</name>
    <dbReference type="NCBI Taxonomy" id="114404"/>
    <lineage>
        <taxon>Bacteria</taxon>
        <taxon>Pseudomonadati</taxon>
        <taxon>Pseudomonadota</taxon>
        <taxon>Alphaproteobacteria</taxon>
        <taxon>Sphingomonadales</taxon>
        <taxon>Rhizorhabdaceae</taxon>
        <taxon>Edaphosphingomonas</taxon>
    </lineage>
</organism>
<dbReference type="AlphaFoldDB" id="A0A2T4HVT4"/>
<proteinExistence type="predicted"/>